<keyword evidence="2" id="KW-1185">Reference proteome</keyword>
<evidence type="ECO:0000313" key="1">
    <source>
        <dbReference type="EMBL" id="CAF9928801.1"/>
    </source>
</evidence>
<dbReference type="Proteomes" id="UP000664203">
    <property type="component" value="Unassembled WGS sequence"/>
</dbReference>
<dbReference type="OrthoDB" id="5345753at2759"/>
<gene>
    <name evidence="1" type="ORF">ALECFALPRED_004145</name>
</gene>
<accession>A0A8H3FQA2</accession>
<name>A0A8H3FQA2_9LECA</name>
<evidence type="ECO:0000313" key="2">
    <source>
        <dbReference type="Proteomes" id="UP000664203"/>
    </source>
</evidence>
<reference evidence="1" key="1">
    <citation type="submission" date="2021-03" db="EMBL/GenBank/DDBJ databases">
        <authorList>
            <person name="Tagirdzhanova G."/>
        </authorList>
    </citation>
    <scope>NUCLEOTIDE SEQUENCE</scope>
</reference>
<comment type="caution">
    <text evidence="1">The sequence shown here is derived from an EMBL/GenBank/DDBJ whole genome shotgun (WGS) entry which is preliminary data.</text>
</comment>
<sequence length="444" mass="48555">MVIAELLLGDLFDENGDLVERQSGDDLVDSLGNAAGIGGNGTTANSPGFITRPADVDDDQVVYWANDNKCYESEGFSTCFLRLNGFWGIDCSEIALNTCVPPQNPILATQPEVFYVAYNIYVINQFFYSWWHAVGSSGGIAADNIGTIVQIIDIPSDEGVILQDILLAVQSVCALIPGPLGIYAAHSAFSFTCSDSKIIQLADLGANFAQVVLVPVQSNLNQISVSVLSDESEFLAFGSQGNFTALPPSLTDQLNYLYFAFNTYLISQALNGNNVKWDINGTKLNYDIDCQGYNEQNVCDAWWYSGNYHSAFTLDDFSHMNRNYGQQISNLLATLTAGELLFEGAEACNSEGNFGQPVDITVNAAGVNTTCISQLRILTWDMSCTVRKRAHGPIDKNCEFLETTPQESFLFQNAHAVTDESIVSVPARYLGPLFTQTEQKLWRG</sequence>
<protein>
    <submittedName>
        <fullName evidence="1">Uncharacterized protein</fullName>
    </submittedName>
</protein>
<proteinExistence type="predicted"/>
<dbReference type="EMBL" id="CAJPDR010000256">
    <property type="protein sequence ID" value="CAF9928801.1"/>
    <property type="molecule type" value="Genomic_DNA"/>
</dbReference>
<organism evidence="1 2">
    <name type="scientific">Alectoria fallacina</name>
    <dbReference type="NCBI Taxonomy" id="1903189"/>
    <lineage>
        <taxon>Eukaryota</taxon>
        <taxon>Fungi</taxon>
        <taxon>Dikarya</taxon>
        <taxon>Ascomycota</taxon>
        <taxon>Pezizomycotina</taxon>
        <taxon>Lecanoromycetes</taxon>
        <taxon>OSLEUM clade</taxon>
        <taxon>Lecanoromycetidae</taxon>
        <taxon>Lecanorales</taxon>
        <taxon>Lecanorineae</taxon>
        <taxon>Parmeliaceae</taxon>
        <taxon>Alectoria</taxon>
    </lineage>
</organism>
<dbReference type="AlphaFoldDB" id="A0A8H3FQA2"/>